<name>A0A644VUF6_9ZZZZ</name>
<evidence type="ECO:0008006" key="2">
    <source>
        <dbReference type="Google" id="ProtNLM"/>
    </source>
</evidence>
<evidence type="ECO:0000313" key="1">
    <source>
        <dbReference type="EMBL" id="MPL95064.1"/>
    </source>
</evidence>
<accession>A0A644VUF6</accession>
<comment type="caution">
    <text evidence="1">The sequence shown here is derived from an EMBL/GenBank/DDBJ whole genome shotgun (WGS) entry which is preliminary data.</text>
</comment>
<gene>
    <name evidence="1" type="ORF">SDC9_41227</name>
</gene>
<proteinExistence type="predicted"/>
<dbReference type="EMBL" id="VSSQ01000453">
    <property type="protein sequence ID" value="MPL95064.1"/>
    <property type="molecule type" value="Genomic_DNA"/>
</dbReference>
<reference evidence="1" key="1">
    <citation type="submission" date="2019-08" db="EMBL/GenBank/DDBJ databases">
        <authorList>
            <person name="Kucharzyk K."/>
            <person name="Murdoch R.W."/>
            <person name="Higgins S."/>
            <person name="Loffler F."/>
        </authorList>
    </citation>
    <scope>NUCLEOTIDE SEQUENCE</scope>
</reference>
<sequence length="56" mass="6687">MYRCYNKSLRDFLMHNGLPFLVIAKDIKTEAVFWLFEKTAFCEKLIESWEANSPLK</sequence>
<organism evidence="1">
    <name type="scientific">bioreactor metagenome</name>
    <dbReference type="NCBI Taxonomy" id="1076179"/>
    <lineage>
        <taxon>unclassified sequences</taxon>
        <taxon>metagenomes</taxon>
        <taxon>ecological metagenomes</taxon>
    </lineage>
</organism>
<protein>
    <recommendedName>
        <fullName evidence="2">DUF5659 domain-containing protein</fullName>
    </recommendedName>
</protein>
<dbReference type="AlphaFoldDB" id="A0A644VUF6"/>